<evidence type="ECO:0000313" key="2">
    <source>
        <dbReference type="EMBL" id="CAG5110373.1"/>
    </source>
</evidence>
<protein>
    <submittedName>
        <fullName evidence="2">Oidioi.mRNA.OKI2018_I69.chr2.g4783.t1.cds</fullName>
    </submittedName>
</protein>
<proteinExistence type="predicted"/>
<keyword evidence="1" id="KW-0812">Transmembrane</keyword>
<feature type="transmembrane region" description="Helical" evidence="1">
    <location>
        <begin position="46"/>
        <end position="63"/>
    </location>
</feature>
<reference evidence="2 3" key="1">
    <citation type="submission" date="2021-04" db="EMBL/GenBank/DDBJ databases">
        <authorList>
            <person name="Bliznina A."/>
        </authorList>
    </citation>
    <scope>NUCLEOTIDE SEQUENCE [LARGE SCALE GENOMIC DNA]</scope>
</reference>
<organism evidence="2 3">
    <name type="scientific">Oikopleura dioica</name>
    <name type="common">Tunicate</name>
    <dbReference type="NCBI Taxonomy" id="34765"/>
    <lineage>
        <taxon>Eukaryota</taxon>
        <taxon>Metazoa</taxon>
        <taxon>Chordata</taxon>
        <taxon>Tunicata</taxon>
        <taxon>Appendicularia</taxon>
        <taxon>Copelata</taxon>
        <taxon>Oikopleuridae</taxon>
        <taxon>Oikopleura</taxon>
    </lineage>
</organism>
<name>A0ABN7T005_OIKDI</name>
<keyword evidence="1" id="KW-1133">Transmembrane helix</keyword>
<keyword evidence="3" id="KW-1185">Reference proteome</keyword>
<keyword evidence="1" id="KW-0472">Membrane</keyword>
<sequence>MCLQSKQTRSDVPWVSPTSETSFHDGKYDEIYANRHKIALRHKKRIIYMCALFVLLFLGFILYKFRRRNEKKAAETRRQSVVEEFNQVRIRRQSMMSTRTSSYGDDFEKTNFSSRNRFHATAF</sequence>
<evidence type="ECO:0000256" key="1">
    <source>
        <dbReference type="SAM" id="Phobius"/>
    </source>
</evidence>
<gene>
    <name evidence="2" type="ORF">OKIOD_LOCUS13548</name>
</gene>
<evidence type="ECO:0000313" key="3">
    <source>
        <dbReference type="Proteomes" id="UP001158576"/>
    </source>
</evidence>
<dbReference type="EMBL" id="OU015567">
    <property type="protein sequence ID" value="CAG5110373.1"/>
    <property type="molecule type" value="Genomic_DNA"/>
</dbReference>
<dbReference type="Proteomes" id="UP001158576">
    <property type="component" value="Chromosome 2"/>
</dbReference>
<accession>A0ABN7T005</accession>